<dbReference type="OrthoDB" id="1098026at2"/>
<feature type="domain" description="Transcription regulator BetR N-terminal" evidence="1">
    <location>
        <begin position="25"/>
        <end position="73"/>
    </location>
</feature>
<evidence type="ECO:0000259" key="1">
    <source>
        <dbReference type="Pfam" id="PF08667"/>
    </source>
</evidence>
<evidence type="ECO:0000313" key="3">
    <source>
        <dbReference type="Proteomes" id="UP000076923"/>
    </source>
</evidence>
<evidence type="ECO:0000313" key="2">
    <source>
        <dbReference type="EMBL" id="OAD45706.1"/>
    </source>
</evidence>
<proteinExistence type="predicted"/>
<protein>
    <recommendedName>
        <fullName evidence="1">Transcription regulator BetR N-terminal domain-containing protein</fullName>
    </recommendedName>
</protein>
<reference evidence="2 3" key="1">
    <citation type="submission" date="2016-02" db="EMBL/GenBank/DDBJ databases">
        <title>Draft genome sequence of Polaribacter atrinae KACC17473.</title>
        <authorList>
            <person name="Shin S.-K."/>
            <person name="Yi H."/>
        </authorList>
    </citation>
    <scope>NUCLEOTIDE SEQUENCE [LARGE SCALE GENOMIC DNA]</scope>
    <source>
        <strain evidence="2 3">KACC 17473</strain>
    </source>
</reference>
<dbReference type="Pfam" id="PF08667">
    <property type="entry name" value="BetR"/>
    <property type="match status" value="1"/>
</dbReference>
<comment type="caution">
    <text evidence="2">The sequence shown here is derived from an EMBL/GenBank/DDBJ whole genome shotgun (WGS) entry which is preliminary data.</text>
</comment>
<organism evidence="2 3">
    <name type="scientific">Polaribacter atrinae</name>
    <dbReference type="NCBI Taxonomy" id="1333662"/>
    <lineage>
        <taxon>Bacteria</taxon>
        <taxon>Pseudomonadati</taxon>
        <taxon>Bacteroidota</taxon>
        <taxon>Flavobacteriia</taxon>
        <taxon>Flavobacteriales</taxon>
        <taxon>Flavobacteriaceae</taxon>
    </lineage>
</organism>
<dbReference type="InterPro" id="IPR013975">
    <property type="entry name" value="Tscrpt_reg_BetR_N"/>
</dbReference>
<dbReference type="RefSeq" id="WP_068448666.1">
    <property type="nucleotide sequence ID" value="NZ_CP150660.1"/>
</dbReference>
<name>A0A176TE85_9FLAO</name>
<keyword evidence="3" id="KW-1185">Reference proteome</keyword>
<dbReference type="STRING" id="1333662.LPB303_05310"/>
<gene>
    <name evidence="2" type="ORF">LPB303_05310</name>
</gene>
<dbReference type="Proteomes" id="UP000076923">
    <property type="component" value="Unassembled WGS sequence"/>
</dbReference>
<dbReference type="AlphaFoldDB" id="A0A176TE85"/>
<accession>A0A176TE85</accession>
<sequence>MKKEEEKLFNLIKLKLSKNVSFIDEIADVLDLSYDAAYRRIKGKTTLNLAETLKLSNHYNINLNTLLVEAKNDVQKIIVQKTHNVISDNFLHIFFEESVKEIEKLLESKESKLINSLKDYPLYHAGDGYFSKFRIYALINMSSSDVTIKTLPFSEFNPSTEVLKKYHTFLSKYEKVSLVEIWSDSTIDNILNQIQYFFDIGLISKEESLEISDSLVDSLLSIEEQAKNQKRNKSENSYHLYHNNLVSLLNTVLMQTKTNKKIFVPYTNLSYFKVSDENTANQFGQHLKTQLEFSKNLSGDAAVDRKKFFNTLYQKIENRKTKLSASFLPNNFSNSIL</sequence>
<dbReference type="EMBL" id="LVWE01000010">
    <property type="protein sequence ID" value="OAD45706.1"/>
    <property type="molecule type" value="Genomic_DNA"/>
</dbReference>